<protein>
    <submittedName>
        <fullName evidence="1">Uncharacterized protein</fullName>
    </submittedName>
</protein>
<dbReference type="Proteomes" id="UP000708208">
    <property type="component" value="Unassembled WGS sequence"/>
</dbReference>
<dbReference type="Pfam" id="PF05380">
    <property type="entry name" value="Peptidase_A17"/>
    <property type="match status" value="1"/>
</dbReference>
<feature type="non-terminal residue" evidence="1">
    <location>
        <position position="1"/>
    </location>
</feature>
<evidence type="ECO:0000313" key="2">
    <source>
        <dbReference type="Proteomes" id="UP000708208"/>
    </source>
</evidence>
<dbReference type="AlphaFoldDB" id="A0A8J2K1L7"/>
<organism evidence="1 2">
    <name type="scientific">Allacma fusca</name>
    <dbReference type="NCBI Taxonomy" id="39272"/>
    <lineage>
        <taxon>Eukaryota</taxon>
        <taxon>Metazoa</taxon>
        <taxon>Ecdysozoa</taxon>
        <taxon>Arthropoda</taxon>
        <taxon>Hexapoda</taxon>
        <taxon>Collembola</taxon>
        <taxon>Symphypleona</taxon>
        <taxon>Sminthuridae</taxon>
        <taxon>Allacma</taxon>
    </lineage>
</organism>
<dbReference type="PANTHER" id="PTHR47331">
    <property type="entry name" value="PHD-TYPE DOMAIN-CONTAINING PROTEIN"/>
    <property type="match status" value="1"/>
</dbReference>
<dbReference type="OrthoDB" id="8033604at2759"/>
<accession>A0A8J2K1L7</accession>
<evidence type="ECO:0000313" key="1">
    <source>
        <dbReference type="EMBL" id="CAG7725971.1"/>
    </source>
</evidence>
<keyword evidence="2" id="KW-1185">Reference proteome</keyword>
<reference evidence="1" key="1">
    <citation type="submission" date="2021-06" db="EMBL/GenBank/DDBJ databases">
        <authorList>
            <person name="Hodson N. C."/>
            <person name="Mongue J. A."/>
            <person name="Jaron S. K."/>
        </authorList>
    </citation>
    <scope>NUCLEOTIDE SEQUENCE</scope>
</reference>
<gene>
    <name evidence="1" type="ORF">AFUS01_LOCUS14907</name>
</gene>
<proteinExistence type="predicted"/>
<sequence length="435" mass="49369">MYRQILVDRSDCNYQRILWKDKEGATRNARLLTVTYGMKPSGYLAIRCLRQLAIDDGEQYPVGARAVLSDFYVDDEMSGAMSTEEALELYRQVTALLAGGGLELRKWASNSEDVLKEIPSALRETQVPLEMDPNNSVKSLLAPIIVRAKIFMQSLWQLKVGWDEAIPTGQVELWNSFREALPKIQEITIPRCTIATNATKFYLRGFCDASESAYAACIYLVSEFERGKVEVRLVAAKTRVAPLKTVSLPRLELCSAVLLVRVMKIVQDCLSHLQIQDVKAWTDSTVARDWIRGNPNRWKTFVANRVSEIRDVIPPVNWHHISGNENPADPASRGVAPGDLRENKLWWNGPPWLSHPAAFVEDSSKDLSEEAFMEERNVVSVNVNCTFRSIIDNFANISQLRHRTATWLRFIANLRGPKRFDPLDAVELDQAEYVW</sequence>
<name>A0A8J2K1L7_9HEXA</name>
<dbReference type="PANTHER" id="PTHR47331:SF1">
    <property type="entry name" value="GAG-LIKE PROTEIN"/>
    <property type="match status" value="1"/>
</dbReference>
<comment type="caution">
    <text evidence="1">The sequence shown here is derived from an EMBL/GenBank/DDBJ whole genome shotgun (WGS) entry which is preliminary data.</text>
</comment>
<dbReference type="EMBL" id="CAJVCH010129073">
    <property type="protein sequence ID" value="CAG7725971.1"/>
    <property type="molecule type" value="Genomic_DNA"/>
</dbReference>
<dbReference type="InterPro" id="IPR008042">
    <property type="entry name" value="Retrotrans_Pao"/>
</dbReference>